<evidence type="ECO:0008006" key="7">
    <source>
        <dbReference type="Google" id="ProtNLM"/>
    </source>
</evidence>
<organism evidence="5 6">
    <name type="scientific">Taxus chinensis</name>
    <name type="common">Chinese yew</name>
    <name type="synonym">Taxus wallichiana var. chinensis</name>
    <dbReference type="NCBI Taxonomy" id="29808"/>
    <lineage>
        <taxon>Eukaryota</taxon>
        <taxon>Viridiplantae</taxon>
        <taxon>Streptophyta</taxon>
        <taxon>Embryophyta</taxon>
        <taxon>Tracheophyta</taxon>
        <taxon>Spermatophyta</taxon>
        <taxon>Pinopsida</taxon>
        <taxon>Pinidae</taxon>
        <taxon>Conifers II</taxon>
        <taxon>Cupressales</taxon>
        <taxon>Taxaceae</taxon>
        <taxon>Taxus</taxon>
    </lineage>
</organism>
<feature type="non-terminal residue" evidence="5">
    <location>
        <position position="225"/>
    </location>
</feature>
<comment type="caution">
    <text evidence="5">The sequence shown here is derived from an EMBL/GenBank/DDBJ whole genome shotgun (WGS) entry which is preliminary data.</text>
</comment>
<dbReference type="NCBIfam" id="NF003742">
    <property type="entry name" value="PRK05339.1"/>
    <property type="match status" value="1"/>
</dbReference>
<evidence type="ECO:0000313" key="5">
    <source>
        <dbReference type="EMBL" id="KAH9287624.1"/>
    </source>
</evidence>
<gene>
    <name evidence="5" type="ORF">KI387_031741</name>
</gene>
<protein>
    <recommendedName>
        <fullName evidence="7">Pyruvate, phosphate dikinase regulatory protein</fullName>
    </recommendedName>
</protein>
<keyword evidence="2" id="KW-0808">Transferase</keyword>
<name>A0AA38BXD8_TAXCH</name>
<keyword evidence="4" id="KW-0418">Kinase</keyword>
<evidence type="ECO:0000256" key="4">
    <source>
        <dbReference type="ARBA" id="ARBA00022777"/>
    </source>
</evidence>
<dbReference type="AlphaFoldDB" id="A0AA38BXD8"/>
<proteinExistence type="predicted"/>
<dbReference type="PANTHER" id="PTHR31756:SF3">
    <property type="entry name" value="PYRUVATE, PHOSPHATE DIKINASE REGULATORY PROTEIN 1, CHLOROPLASTIC"/>
    <property type="match status" value="1"/>
</dbReference>
<sequence length="225" mass="24892">IIRQAAKEEAAVLYTLADPSMAEAARRGCEMWKVPHTDILGPTTEAIGRHLGVAPLGLPRRNSHSPLSKHYFKRMEAVEFTIKQDDGALPQNLLKADLVLVGVSRTSKTPLSTYLAHKGYKVANVPLVLGLPPPKQLFQIDQDKICGLIISPAILQSIRVARANTLGLHLHSSTSYSEMDHIRQELDYANKLFAQNPRWPVIDVTGKAIEETSAVVLRICHEKTH</sequence>
<keyword evidence="6" id="KW-1185">Reference proteome</keyword>
<evidence type="ECO:0000256" key="2">
    <source>
        <dbReference type="ARBA" id="ARBA00022679"/>
    </source>
</evidence>
<dbReference type="GO" id="GO:0004674">
    <property type="term" value="F:protein serine/threonine kinase activity"/>
    <property type="evidence" value="ECO:0007669"/>
    <property type="project" value="UniProtKB-KW"/>
</dbReference>
<feature type="non-terminal residue" evidence="5">
    <location>
        <position position="1"/>
    </location>
</feature>
<dbReference type="Proteomes" id="UP000824469">
    <property type="component" value="Unassembled WGS sequence"/>
</dbReference>
<evidence type="ECO:0000313" key="6">
    <source>
        <dbReference type="Proteomes" id="UP000824469"/>
    </source>
</evidence>
<keyword evidence="3" id="KW-0547">Nucleotide-binding</keyword>
<evidence type="ECO:0000256" key="1">
    <source>
        <dbReference type="ARBA" id="ARBA00022527"/>
    </source>
</evidence>
<accession>A0AA38BXD8</accession>
<dbReference type="OMA" id="GIDPPNE"/>
<dbReference type="InterPro" id="IPR005177">
    <property type="entry name" value="Kinase-pyrophosphorylase"/>
</dbReference>
<reference evidence="5 6" key="1">
    <citation type="journal article" date="2021" name="Nat. Plants">
        <title>The Taxus genome provides insights into paclitaxel biosynthesis.</title>
        <authorList>
            <person name="Xiong X."/>
            <person name="Gou J."/>
            <person name="Liao Q."/>
            <person name="Li Y."/>
            <person name="Zhou Q."/>
            <person name="Bi G."/>
            <person name="Li C."/>
            <person name="Du R."/>
            <person name="Wang X."/>
            <person name="Sun T."/>
            <person name="Guo L."/>
            <person name="Liang H."/>
            <person name="Lu P."/>
            <person name="Wu Y."/>
            <person name="Zhang Z."/>
            <person name="Ro D.K."/>
            <person name="Shang Y."/>
            <person name="Huang S."/>
            <person name="Yan J."/>
        </authorList>
    </citation>
    <scope>NUCLEOTIDE SEQUENCE [LARGE SCALE GENOMIC DNA]</scope>
    <source>
        <strain evidence="5">Ta-2019</strain>
    </source>
</reference>
<dbReference type="PANTHER" id="PTHR31756">
    <property type="entry name" value="PYRUVATE, PHOSPHATE DIKINASE REGULATORY PROTEIN 1, CHLOROPLASTIC"/>
    <property type="match status" value="1"/>
</dbReference>
<keyword evidence="1" id="KW-0723">Serine/threonine-protein kinase</keyword>
<dbReference type="EMBL" id="JAHRHJ020003813">
    <property type="protein sequence ID" value="KAH9287624.1"/>
    <property type="molecule type" value="Genomic_DNA"/>
</dbReference>
<dbReference type="GO" id="GO:0005524">
    <property type="term" value="F:ATP binding"/>
    <property type="evidence" value="ECO:0007669"/>
    <property type="project" value="InterPro"/>
</dbReference>
<dbReference type="Pfam" id="PF03618">
    <property type="entry name" value="Kinase-PPPase"/>
    <property type="match status" value="1"/>
</dbReference>
<evidence type="ECO:0000256" key="3">
    <source>
        <dbReference type="ARBA" id="ARBA00022741"/>
    </source>
</evidence>